<protein>
    <submittedName>
        <fullName evidence="4">GNAT family N-acetyltransferase</fullName>
    </submittedName>
</protein>
<evidence type="ECO:0000259" key="3">
    <source>
        <dbReference type="PROSITE" id="PS51186"/>
    </source>
</evidence>
<comment type="caution">
    <text evidence="4">The sequence shown here is derived from an EMBL/GenBank/DDBJ whole genome shotgun (WGS) entry which is preliminary data.</text>
</comment>
<reference evidence="4" key="1">
    <citation type="submission" date="2020-10" db="EMBL/GenBank/DDBJ databases">
        <authorList>
            <person name="Gilroy R."/>
        </authorList>
    </citation>
    <scope>NUCLEOTIDE SEQUENCE</scope>
    <source>
        <strain evidence="4">CHK188-20938</strain>
    </source>
</reference>
<dbReference type="InterPro" id="IPR000182">
    <property type="entry name" value="GNAT_dom"/>
</dbReference>
<dbReference type="AlphaFoldDB" id="A0A9D1T9D8"/>
<dbReference type="Proteomes" id="UP000824169">
    <property type="component" value="Unassembled WGS sequence"/>
</dbReference>
<dbReference type="InterPro" id="IPR050832">
    <property type="entry name" value="Bact_Acetyltransf"/>
</dbReference>
<sequence length="138" mass="16142">MEIRVYPALPEEAVRIREEVFMEEQHFQEEFDGNDPLAVHLVLYQNGMPAGTCRFFKGDAPGEYLVGRIAVRRFCRGKNFGACLLRRAEEEIRKAGGRTVRLHAQRQAVPFYEKQGYQAYGPVEYEEYCPHVWMRKKL</sequence>
<dbReference type="CDD" id="cd04301">
    <property type="entry name" value="NAT_SF"/>
    <property type="match status" value="1"/>
</dbReference>
<dbReference type="PANTHER" id="PTHR43877">
    <property type="entry name" value="AMINOALKYLPHOSPHONATE N-ACETYLTRANSFERASE-RELATED-RELATED"/>
    <property type="match status" value="1"/>
</dbReference>
<evidence type="ECO:0000256" key="2">
    <source>
        <dbReference type="ARBA" id="ARBA00023315"/>
    </source>
</evidence>
<evidence type="ECO:0000313" key="5">
    <source>
        <dbReference type="Proteomes" id="UP000824169"/>
    </source>
</evidence>
<reference evidence="4" key="2">
    <citation type="journal article" date="2021" name="PeerJ">
        <title>Extensive microbial diversity within the chicken gut microbiome revealed by metagenomics and culture.</title>
        <authorList>
            <person name="Gilroy R."/>
            <person name="Ravi A."/>
            <person name="Getino M."/>
            <person name="Pursley I."/>
            <person name="Horton D.L."/>
            <person name="Alikhan N.F."/>
            <person name="Baker D."/>
            <person name="Gharbi K."/>
            <person name="Hall N."/>
            <person name="Watson M."/>
            <person name="Adriaenssens E.M."/>
            <person name="Foster-Nyarko E."/>
            <person name="Jarju S."/>
            <person name="Secka A."/>
            <person name="Antonio M."/>
            <person name="Oren A."/>
            <person name="Chaudhuri R.R."/>
            <person name="La Ragione R."/>
            <person name="Hildebrand F."/>
            <person name="Pallen M.J."/>
        </authorList>
    </citation>
    <scope>NUCLEOTIDE SEQUENCE</scope>
    <source>
        <strain evidence="4">CHK188-20938</strain>
    </source>
</reference>
<gene>
    <name evidence="4" type="ORF">IAB71_01450</name>
</gene>
<dbReference type="PANTHER" id="PTHR43877:SF2">
    <property type="entry name" value="AMINOALKYLPHOSPHONATE N-ACETYLTRANSFERASE-RELATED"/>
    <property type="match status" value="1"/>
</dbReference>
<dbReference type="PROSITE" id="PS51186">
    <property type="entry name" value="GNAT"/>
    <property type="match status" value="1"/>
</dbReference>
<accession>A0A9D1T9D8</accession>
<evidence type="ECO:0000313" key="4">
    <source>
        <dbReference type="EMBL" id="HIV24446.1"/>
    </source>
</evidence>
<dbReference type="SUPFAM" id="SSF55729">
    <property type="entry name" value="Acyl-CoA N-acyltransferases (Nat)"/>
    <property type="match status" value="1"/>
</dbReference>
<organism evidence="4 5">
    <name type="scientific">Candidatus Scatomonas pullistercoris</name>
    <dbReference type="NCBI Taxonomy" id="2840920"/>
    <lineage>
        <taxon>Bacteria</taxon>
        <taxon>Bacillati</taxon>
        <taxon>Bacillota</taxon>
        <taxon>Clostridia</taxon>
        <taxon>Lachnospirales</taxon>
        <taxon>Lachnospiraceae</taxon>
        <taxon>Lachnospiraceae incertae sedis</taxon>
        <taxon>Candidatus Scatomonas</taxon>
    </lineage>
</organism>
<keyword evidence="1" id="KW-0808">Transferase</keyword>
<proteinExistence type="predicted"/>
<keyword evidence="2" id="KW-0012">Acyltransferase</keyword>
<feature type="domain" description="N-acetyltransferase" evidence="3">
    <location>
        <begin position="1"/>
        <end position="138"/>
    </location>
</feature>
<name>A0A9D1T9D8_9FIRM</name>
<dbReference type="InterPro" id="IPR016181">
    <property type="entry name" value="Acyl_CoA_acyltransferase"/>
</dbReference>
<dbReference type="Pfam" id="PF13673">
    <property type="entry name" value="Acetyltransf_10"/>
    <property type="match status" value="1"/>
</dbReference>
<evidence type="ECO:0000256" key="1">
    <source>
        <dbReference type="ARBA" id="ARBA00022679"/>
    </source>
</evidence>
<dbReference type="GO" id="GO:0016747">
    <property type="term" value="F:acyltransferase activity, transferring groups other than amino-acyl groups"/>
    <property type="evidence" value="ECO:0007669"/>
    <property type="project" value="InterPro"/>
</dbReference>
<dbReference type="Gene3D" id="3.40.630.30">
    <property type="match status" value="1"/>
</dbReference>
<dbReference type="EMBL" id="DVOO01000005">
    <property type="protein sequence ID" value="HIV24446.1"/>
    <property type="molecule type" value="Genomic_DNA"/>
</dbReference>